<feature type="compositionally biased region" description="Polar residues" evidence="5">
    <location>
        <begin position="15"/>
        <end position="25"/>
    </location>
</feature>
<evidence type="ECO:0000259" key="6">
    <source>
        <dbReference type="PROSITE" id="PS50126"/>
    </source>
</evidence>
<dbReference type="PANTHER" id="PTHR23270:SF10">
    <property type="entry name" value="PROTEIN RRP5 HOMOLOG"/>
    <property type="match status" value="1"/>
</dbReference>
<feature type="region of interest" description="Disordered" evidence="5">
    <location>
        <begin position="1375"/>
        <end position="1409"/>
    </location>
</feature>
<accession>A0ABM3LY52</accession>
<feature type="domain" description="S1 motif" evidence="6">
    <location>
        <begin position="647"/>
        <end position="715"/>
    </location>
</feature>
<dbReference type="Proteomes" id="UP001652582">
    <property type="component" value="Chromosome 21"/>
</dbReference>
<dbReference type="Pfam" id="PF00575">
    <property type="entry name" value="S1"/>
    <property type="match status" value="5"/>
</dbReference>
<dbReference type="PANTHER" id="PTHR23270">
    <property type="entry name" value="PROGRAMMED CELL DEATH PROTEIN 11 PRE-RRNA PROCESSING PROTEIN RRP5"/>
    <property type="match status" value="1"/>
</dbReference>
<feature type="domain" description="S1 motif" evidence="6">
    <location>
        <begin position="78"/>
        <end position="161"/>
    </location>
</feature>
<name>A0ABM3LY52_BICAN</name>
<proteinExistence type="predicted"/>
<sequence length="1690" mass="189857">MADTEEYFPRGGKKPTTTYFKQNENFLGGNEQGAKKKKKSKKRSEDDDGYLSDELIQEEDLSYKTCGIWLNYKVMKEGQLFLGRVSTVSDTCVYVSLPCRSSGTVMACHISEAYNKQLEAYVNDQIEQVCELPQMFRPGQYVAVKVLEVQTESSKLMLTMMPQHINSARTLKDLHKGALVQAAVSSVEDHGYVMDIGIANTRAFLPKKSANSDIVHDMGMLVWTVVKSVSADSGVVTLSGELAALQKALQRKPAALLPGTALEFTVDKPLDNGIEGHILDKTTAYIQRYQVDHVKNKKPSLGHKIRARLLYMVPPNNIPFLTMRNIFESTYPDLTQEQKFSSGDIIEEAQVLKIIARSVYMKLGEGSFGLLSLYRIAVHEDLTDEQVLLSSYPIGSTHRVRVTDYNMSDYIYSVSDDAALLAEKYFKLSQLRVGDIVDATITQVHEKYIKTTVGRVTGGVSQKHMYESGIFVDPKKATKSKSSNKKYKEGQVVKARVLLVDNMKNRVTLTLKPSLLDPRIEVLQSYEQAVVGKDYTGVVVDIKTSYLIVSFFNDVTALIPKRLVSAEPLEDITQAFHIGQIVKCTITEVEGKKLIGSLTEVSAEGQEVKGRVLTMDTVRNRATLTLKPSLLDPDLEVLQSYEQAVVGKDYTGVVVDIKDYLLLAFFNNVTVLIPEHLISDEPLDDINKSFHLGQIVKCTITSVNLERKKLSGSLIGLPAVKPNESTKPTMEESAQVKAKKKKIDSKELNTEESQGSGKKAKRKNKEEIDENREHSEFGTEAMDYVRDVGDIVKATIIKVTDNYALATVGDTRGYIPQLHMQESGIKSESPKDILKEGQEVKARVLILDNERNRVTLTLKPSLLDPDLEVLQSYEQAVVGKDYTGVVVDIKKHLLISFFSNVTAFVSKHSVSREPVDLTQLFHLGQIVKCTITEVDLGRKKLSGSLIEMPAVKQNRPLKRTMEDPAQVKAKKKKTDDSANETNIEESPVKKTKRKNKEQIDENREHSEFGTEAMEYVRHVGDIVKATITKVADNYALASVGDSRGYIPQIHMQESGIFVDPKKPSKSEPPNEILKVGQKVTARVLVIDNQKNSVTLTLKPSLLDPDLEVLQSYEQAVVGKDYTGIVVDIKKHLLLAFFNNVTVFISKHLVSAQPLDNLTKSFHLGQIVKCTITSVNLESKKLCGSLIGMPANKPTKHTMGDSVEVTAKGIKVENEKDKKLIKKEHSEESDAIDTDVYDDSDQVLSPEDIILIDLSDCLTAKQFKKKKDALQKCIQSKTDQIDEIDKKITSMEQKGLNSKNKKKHSAKHAEKLILQQQIEKLSDTLILIENKLKEDIDSNVNKVKLIDNLRPAVEVPSVKDFWSLDTDVLADKVKEEYSSSSEEEEGEKPKKKRKKLTVAEKAAKAREEEEKIREMEKRAIESENAPQSSDQFERALLAQPDCSQLWIAYMAFHLQATEIEKARAVGRKALSTINFREEGEKLNVWLALLNIEHRFGTKESQQKTLEDALQMNDKYEIHSKLLDILVETSKPQELVALVELMTRKYRRKASVYTACGEACFKASLVEKARQVMQKGIAALEKNEHVSLLVKFAQLERAHGDRERSEALFEQVLAVYPQRVDVCSAYLDVLLKARDVAHVRQVMERMTSLQLPARKMKALYKKWIEVEEKIGDAEHVETIRQRAIQFIDKAKF</sequence>
<dbReference type="GeneID" id="112054666"/>
<dbReference type="Pfam" id="PF05843">
    <property type="entry name" value="Suf"/>
    <property type="match status" value="1"/>
</dbReference>
<feature type="domain" description="S1 motif" evidence="6">
    <location>
        <begin position="1020"/>
        <end position="1098"/>
    </location>
</feature>
<evidence type="ECO:0000256" key="5">
    <source>
        <dbReference type="SAM" id="MobiDB-lite"/>
    </source>
</evidence>
<keyword evidence="3" id="KW-0677">Repeat</keyword>
<evidence type="ECO:0000256" key="3">
    <source>
        <dbReference type="ARBA" id="ARBA00022737"/>
    </source>
</evidence>
<protein>
    <submittedName>
        <fullName evidence="8">Protein RRP5 homolog isoform X2</fullName>
    </submittedName>
</protein>
<feature type="compositionally biased region" description="Basic and acidic residues" evidence="5">
    <location>
        <begin position="996"/>
        <end position="1006"/>
    </location>
</feature>
<keyword evidence="2" id="KW-0698">rRNA processing</keyword>
<evidence type="ECO:0000313" key="7">
    <source>
        <dbReference type="Proteomes" id="UP001652582"/>
    </source>
</evidence>
<evidence type="ECO:0000256" key="1">
    <source>
        <dbReference type="ARBA" id="ARBA00004604"/>
    </source>
</evidence>
<evidence type="ECO:0000313" key="8">
    <source>
        <dbReference type="RefSeq" id="XP_052744000.1"/>
    </source>
</evidence>
<dbReference type="InterPro" id="IPR011990">
    <property type="entry name" value="TPR-like_helical_dom_sf"/>
</dbReference>
<keyword evidence="4" id="KW-0539">Nucleus</keyword>
<dbReference type="InterPro" id="IPR003107">
    <property type="entry name" value="HAT"/>
</dbReference>
<feature type="region of interest" description="Disordered" evidence="5">
    <location>
        <begin position="720"/>
        <end position="775"/>
    </location>
</feature>
<dbReference type="Gene3D" id="2.40.50.140">
    <property type="entry name" value="Nucleic acid-binding proteins"/>
    <property type="match status" value="9"/>
</dbReference>
<feature type="domain" description="S1 motif" evidence="6">
    <location>
        <begin position="343"/>
        <end position="424"/>
    </location>
</feature>
<comment type="subcellular location">
    <subcellularLocation>
        <location evidence="1">Nucleus</location>
        <location evidence="1">Nucleolus</location>
    </subcellularLocation>
</comment>
<dbReference type="SUPFAM" id="SSF50249">
    <property type="entry name" value="Nucleic acid-binding proteins"/>
    <property type="match status" value="9"/>
</dbReference>
<dbReference type="InterPro" id="IPR008847">
    <property type="entry name" value="Suf"/>
</dbReference>
<dbReference type="SMART" id="SM00386">
    <property type="entry name" value="HAT"/>
    <property type="match status" value="4"/>
</dbReference>
<organism evidence="7 8">
    <name type="scientific">Bicyclus anynana</name>
    <name type="common">Squinting bush brown butterfly</name>
    <dbReference type="NCBI Taxonomy" id="110368"/>
    <lineage>
        <taxon>Eukaryota</taxon>
        <taxon>Metazoa</taxon>
        <taxon>Ecdysozoa</taxon>
        <taxon>Arthropoda</taxon>
        <taxon>Hexapoda</taxon>
        <taxon>Insecta</taxon>
        <taxon>Pterygota</taxon>
        <taxon>Neoptera</taxon>
        <taxon>Endopterygota</taxon>
        <taxon>Lepidoptera</taxon>
        <taxon>Glossata</taxon>
        <taxon>Ditrysia</taxon>
        <taxon>Papilionoidea</taxon>
        <taxon>Nymphalidae</taxon>
        <taxon>Satyrinae</taxon>
        <taxon>Satyrini</taxon>
        <taxon>Mycalesina</taxon>
        <taxon>Bicyclus</taxon>
    </lineage>
</organism>
<evidence type="ECO:0000256" key="4">
    <source>
        <dbReference type="ARBA" id="ARBA00023242"/>
    </source>
</evidence>
<dbReference type="InterPro" id="IPR045209">
    <property type="entry name" value="Rrp5"/>
</dbReference>
<feature type="region of interest" description="Disordered" evidence="5">
    <location>
        <begin position="1"/>
        <end position="49"/>
    </location>
</feature>
<dbReference type="SMART" id="SM00316">
    <property type="entry name" value="S1"/>
    <property type="match status" value="10"/>
</dbReference>
<reference evidence="8" key="1">
    <citation type="submission" date="2025-08" db="UniProtKB">
        <authorList>
            <consortium name="RefSeq"/>
        </authorList>
    </citation>
    <scope>IDENTIFICATION</scope>
</reference>
<dbReference type="SUPFAM" id="SSF48452">
    <property type="entry name" value="TPR-like"/>
    <property type="match status" value="2"/>
</dbReference>
<dbReference type="PROSITE" id="PS50126">
    <property type="entry name" value="S1"/>
    <property type="match status" value="9"/>
</dbReference>
<feature type="domain" description="S1 motif" evidence="6">
    <location>
        <begin position="434"/>
        <end position="512"/>
    </location>
</feature>
<feature type="domain" description="S1 motif" evidence="6">
    <location>
        <begin position="789"/>
        <end position="859"/>
    </location>
</feature>
<feature type="domain" description="S1 motif" evidence="6">
    <location>
        <begin position="532"/>
        <end position="599"/>
    </location>
</feature>
<feature type="domain" description="S1 motif" evidence="6">
    <location>
        <begin position="177"/>
        <end position="241"/>
    </location>
</feature>
<feature type="domain" description="S1 motif" evidence="6">
    <location>
        <begin position="879"/>
        <end position="946"/>
    </location>
</feature>
<dbReference type="InterPro" id="IPR003029">
    <property type="entry name" value="S1_domain"/>
</dbReference>
<dbReference type="Gene3D" id="1.25.40.10">
    <property type="entry name" value="Tetratricopeptide repeat domain"/>
    <property type="match status" value="2"/>
</dbReference>
<feature type="region of interest" description="Disordered" evidence="5">
    <location>
        <begin position="958"/>
        <end position="1006"/>
    </location>
</feature>
<keyword evidence="7" id="KW-1185">Reference proteome</keyword>
<feature type="compositionally biased region" description="Basic and acidic residues" evidence="5">
    <location>
        <begin position="1396"/>
        <end position="1409"/>
    </location>
</feature>
<evidence type="ECO:0000256" key="2">
    <source>
        <dbReference type="ARBA" id="ARBA00022552"/>
    </source>
</evidence>
<dbReference type="InterPro" id="IPR012340">
    <property type="entry name" value="NA-bd_OB-fold"/>
</dbReference>
<gene>
    <name evidence="8" type="primary">LOC112054666</name>
</gene>
<dbReference type="RefSeq" id="XP_052744000.1">
    <property type="nucleotide sequence ID" value="XM_052888040.1"/>
</dbReference>